<dbReference type="Proteomes" id="UP000676996">
    <property type="component" value="Unassembled WGS sequence"/>
</dbReference>
<proteinExistence type="predicted"/>
<dbReference type="AlphaFoldDB" id="A0A8T4IFR1"/>
<reference evidence="1" key="1">
    <citation type="submission" date="2021-04" db="EMBL/GenBank/DDBJ databases">
        <title>Ouciella asimina sp. nov., isolated from the surface seawater in the hydrothermal field of Okinawa Trough.</title>
        <authorList>
            <person name="Shuang W."/>
        </authorList>
    </citation>
    <scope>NUCLEOTIDE SEQUENCE</scope>
    <source>
        <strain evidence="1">LXI357</strain>
    </source>
</reference>
<protein>
    <submittedName>
        <fullName evidence="1">Uncharacterized protein</fullName>
    </submittedName>
</protein>
<organism evidence="1 2">
    <name type="scientific">Stakelama marina</name>
    <dbReference type="NCBI Taxonomy" id="2826939"/>
    <lineage>
        <taxon>Bacteria</taxon>
        <taxon>Pseudomonadati</taxon>
        <taxon>Pseudomonadota</taxon>
        <taxon>Alphaproteobacteria</taxon>
        <taxon>Sphingomonadales</taxon>
        <taxon>Sphingomonadaceae</taxon>
        <taxon>Stakelama</taxon>
    </lineage>
</organism>
<comment type="caution">
    <text evidence="1">The sequence shown here is derived from an EMBL/GenBank/DDBJ whole genome shotgun (WGS) entry which is preliminary data.</text>
</comment>
<sequence length="148" mass="15781">MLLGGCQEMHELGAITRSSARPTTDCIARVFKGQGGQSVETGQRYVGKRYARIYGVDAKALGDVVEMWLPDGGPQVQAFVFPNSDGGAVVDLGVVWMGPGYPPQQVGAIADAMTALEKGLADHCAVDFTSARRERKGDDVKAYFAGRD</sequence>
<dbReference type="RefSeq" id="WP_284054655.1">
    <property type="nucleotide sequence ID" value="NZ_JAGRQC010000004.1"/>
</dbReference>
<name>A0A8T4IFR1_9SPHN</name>
<keyword evidence="2" id="KW-1185">Reference proteome</keyword>
<accession>A0A8T4IFR1</accession>
<evidence type="ECO:0000313" key="1">
    <source>
        <dbReference type="EMBL" id="MBR0553390.1"/>
    </source>
</evidence>
<dbReference type="EMBL" id="JAGRQC010000004">
    <property type="protein sequence ID" value="MBR0553390.1"/>
    <property type="molecule type" value="Genomic_DNA"/>
</dbReference>
<gene>
    <name evidence="1" type="ORF">J7S20_12845</name>
</gene>
<evidence type="ECO:0000313" key="2">
    <source>
        <dbReference type="Proteomes" id="UP000676996"/>
    </source>
</evidence>